<evidence type="ECO:0000259" key="3">
    <source>
        <dbReference type="SMART" id="SM00849"/>
    </source>
</evidence>
<evidence type="ECO:0000313" key="5">
    <source>
        <dbReference type="Proteomes" id="UP000287352"/>
    </source>
</evidence>
<dbReference type="InterPro" id="IPR050114">
    <property type="entry name" value="UPF0173_UPF0282_UlaG_hydrolase"/>
</dbReference>
<dbReference type="Gene3D" id="3.60.15.10">
    <property type="entry name" value="Ribonuclease Z/Hydroxyacylglutathione hydrolase-like"/>
    <property type="match status" value="1"/>
</dbReference>
<name>A0A402A8P2_9CHLR</name>
<dbReference type="GO" id="GO:0016787">
    <property type="term" value="F:hydrolase activity"/>
    <property type="evidence" value="ECO:0007669"/>
    <property type="project" value="UniProtKB-UniRule"/>
</dbReference>
<dbReference type="SMART" id="SM00849">
    <property type="entry name" value="Lactamase_B"/>
    <property type="match status" value="1"/>
</dbReference>
<reference evidence="5" key="1">
    <citation type="submission" date="2018-12" db="EMBL/GenBank/DDBJ databases">
        <title>Tengunoibacter tsumagoiensis gen. nov., sp. nov., Dictyobacter kobayashii sp. nov., D. alpinus sp. nov., and D. joshuensis sp. nov. and description of Dictyobacteraceae fam. nov. within the order Ktedonobacterales isolated from Tengu-no-mugimeshi.</title>
        <authorList>
            <person name="Wang C.M."/>
            <person name="Zheng Y."/>
            <person name="Sakai Y."/>
            <person name="Toyoda A."/>
            <person name="Minakuchi Y."/>
            <person name="Abe K."/>
            <person name="Yokota A."/>
            <person name="Yabe S."/>
        </authorList>
    </citation>
    <scope>NUCLEOTIDE SEQUENCE [LARGE SCALE GENOMIC DNA]</scope>
    <source>
        <strain evidence="5">Uno3</strain>
    </source>
</reference>
<sequence>MARFNGAEITWLGHSTFLVKTPQNKVLIFDPWIEQNPSSPPEAKHLTQIDIILVSHGHYDHVSDVEPLAKKFQPQVVTIIDLGWWLEKRGVANIVNMDIGGSVTLDGITISMTPAIHSSGFDLLTQSVYGGNPVGFIVELENGFKLYHAGDTCLFGDMQLIRDLYQPDVALLPIGDRLTMGPKGAALATKLLGVKQVIPMHFATFPIFTGTPAMLREELQKLQLNDVEVIDLVPGKPSV</sequence>
<dbReference type="PANTHER" id="PTHR43546:SF3">
    <property type="entry name" value="UPF0173 METAL-DEPENDENT HYDROLASE MJ1163"/>
    <property type="match status" value="1"/>
</dbReference>
<keyword evidence="5" id="KW-1185">Reference proteome</keyword>
<comment type="caution">
    <text evidence="4">The sequence shown here is derived from an EMBL/GenBank/DDBJ whole genome shotgun (WGS) entry which is preliminary data.</text>
</comment>
<dbReference type="InterPro" id="IPR001279">
    <property type="entry name" value="Metallo-B-lactamas"/>
</dbReference>
<dbReference type="AlphaFoldDB" id="A0A402A8P2"/>
<dbReference type="NCBIfam" id="NF001911">
    <property type="entry name" value="PRK00685.1"/>
    <property type="match status" value="1"/>
</dbReference>
<proteinExistence type="inferred from homology"/>
<gene>
    <name evidence="4" type="ORF">KTT_53960</name>
</gene>
<comment type="similarity">
    <text evidence="2">Belongs to the UPF0173 family.</text>
</comment>
<evidence type="ECO:0000256" key="1">
    <source>
        <dbReference type="ARBA" id="ARBA00022801"/>
    </source>
</evidence>
<dbReference type="PANTHER" id="PTHR43546">
    <property type="entry name" value="UPF0173 METAL-DEPENDENT HYDROLASE MJ1163-RELATED"/>
    <property type="match status" value="1"/>
</dbReference>
<evidence type="ECO:0000313" key="4">
    <source>
        <dbReference type="EMBL" id="GCE15537.1"/>
    </source>
</evidence>
<dbReference type="Pfam" id="PF12706">
    <property type="entry name" value="Lactamase_B_2"/>
    <property type="match status" value="1"/>
</dbReference>
<protein>
    <recommendedName>
        <fullName evidence="2">UPF0173 metal-dependent hydrolase KTT_53960</fullName>
    </recommendedName>
</protein>
<dbReference type="InterPro" id="IPR022877">
    <property type="entry name" value="UPF0173"/>
</dbReference>
<dbReference type="RefSeq" id="WP_126582984.1">
    <property type="nucleotide sequence ID" value="NZ_BIFR01000002.1"/>
</dbReference>
<dbReference type="OrthoDB" id="9805728at2"/>
<dbReference type="InterPro" id="IPR036866">
    <property type="entry name" value="RibonucZ/Hydroxyglut_hydro"/>
</dbReference>
<dbReference type="SUPFAM" id="SSF56281">
    <property type="entry name" value="Metallo-hydrolase/oxidoreductase"/>
    <property type="match status" value="1"/>
</dbReference>
<accession>A0A402A8P2</accession>
<dbReference type="EMBL" id="BIFR01000002">
    <property type="protein sequence ID" value="GCE15537.1"/>
    <property type="molecule type" value="Genomic_DNA"/>
</dbReference>
<feature type="domain" description="Metallo-beta-lactamase" evidence="3">
    <location>
        <begin position="13"/>
        <end position="201"/>
    </location>
</feature>
<evidence type="ECO:0000256" key="2">
    <source>
        <dbReference type="HAMAP-Rule" id="MF_00457"/>
    </source>
</evidence>
<dbReference type="HAMAP" id="MF_00457">
    <property type="entry name" value="UPF0173"/>
    <property type="match status" value="1"/>
</dbReference>
<organism evidence="4 5">
    <name type="scientific">Tengunoibacter tsumagoiensis</name>
    <dbReference type="NCBI Taxonomy" id="2014871"/>
    <lineage>
        <taxon>Bacteria</taxon>
        <taxon>Bacillati</taxon>
        <taxon>Chloroflexota</taxon>
        <taxon>Ktedonobacteria</taxon>
        <taxon>Ktedonobacterales</taxon>
        <taxon>Dictyobacteraceae</taxon>
        <taxon>Tengunoibacter</taxon>
    </lineage>
</organism>
<dbReference type="Proteomes" id="UP000287352">
    <property type="component" value="Unassembled WGS sequence"/>
</dbReference>
<keyword evidence="1 2" id="KW-0378">Hydrolase</keyword>